<name>A0A0T6ATD9_9SCAR</name>
<accession>A0A0T6ATD9</accession>
<keyword evidence="1" id="KW-0808">Transferase</keyword>
<dbReference type="SUPFAM" id="SSF56112">
    <property type="entry name" value="Protein kinase-like (PK-like)"/>
    <property type="match status" value="1"/>
</dbReference>
<dbReference type="PANTHER" id="PTHR11012:SF30">
    <property type="entry name" value="PROTEIN KINASE-LIKE DOMAIN-CONTAINING"/>
    <property type="match status" value="1"/>
</dbReference>
<evidence type="ECO:0000313" key="1">
    <source>
        <dbReference type="EMBL" id="KRT78399.1"/>
    </source>
</evidence>
<dbReference type="OrthoDB" id="8114163at2759"/>
<dbReference type="PANTHER" id="PTHR11012">
    <property type="entry name" value="PROTEIN KINASE-LIKE DOMAIN-CONTAINING"/>
    <property type="match status" value="1"/>
</dbReference>
<keyword evidence="2" id="KW-1185">Reference proteome</keyword>
<protein>
    <submittedName>
        <fullName evidence="1">Phosphotransferase</fullName>
    </submittedName>
</protein>
<organism evidence="1 2">
    <name type="scientific">Oryctes borbonicus</name>
    <dbReference type="NCBI Taxonomy" id="1629725"/>
    <lineage>
        <taxon>Eukaryota</taxon>
        <taxon>Metazoa</taxon>
        <taxon>Ecdysozoa</taxon>
        <taxon>Arthropoda</taxon>
        <taxon>Hexapoda</taxon>
        <taxon>Insecta</taxon>
        <taxon>Pterygota</taxon>
        <taxon>Neoptera</taxon>
        <taxon>Endopterygota</taxon>
        <taxon>Coleoptera</taxon>
        <taxon>Polyphaga</taxon>
        <taxon>Scarabaeiformia</taxon>
        <taxon>Scarabaeidae</taxon>
        <taxon>Dynastinae</taxon>
        <taxon>Oryctes</taxon>
    </lineage>
</organism>
<dbReference type="GO" id="GO:0016740">
    <property type="term" value="F:transferase activity"/>
    <property type="evidence" value="ECO:0007669"/>
    <property type="project" value="UniProtKB-KW"/>
</dbReference>
<proteinExistence type="predicted"/>
<dbReference type="Proteomes" id="UP000051574">
    <property type="component" value="Unassembled WGS sequence"/>
</dbReference>
<reference evidence="1 2" key="1">
    <citation type="submission" date="2015-09" db="EMBL/GenBank/DDBJ databases">
        <title>Draft genome of the scarab beetle Oryctes borbonicus.</title>
        <authorList>
            <person name="Meyer J.M."/>
            <person name="Markov G.V."/>
            <person name="Baskaran P."/>
            <person name="Herrmann M."/>
            <person name="Sommer R.J."/>
            <person name="Roedelsperger C."/>
        </authorList>
    </citation>
    <scope>NUCLEOTIDE SEQUENCE [LARGE SCALE GENOMIC DNA]</scope>
    <source>
        <strain evidence="1">OB123</strain>
        <tissue evidence="1">Whole animal</tissue>
    </source>
</reference>
<feature type="non-terminal residue" evidence="1">
    <location>
        <position position="1"/>
    </location>
</feature>
<dbReference type="InterPro" id="IPR004119">
    <property type="entry name" value="EcKL"/>
</dbReference>
<evidence type="ECO:0000313" key="2">
    <source>
        <dbReference type="Proteomes" id="UP000051574"/>
    </source>
</evidence>
<gene>
    <name evidence="1" type="ORF">AMK59_7339</name>
</gene>
<dbReference type="EMBL" id="LJIG01022849">
    <property type="protein sequence ID" value="KRT78399.1"/>
    <property type="molecule type" value="Genomic_DNA"/>
</dbReference>
<dbReference type="AlphaFoldDB" id="A0A0T6ATD9"/>
<sequence length="172" mass="20303">RSLDEYSILTQGDCWCNNMMFLYENDKSTKDPIDMALIDWQLLRPASPAFDISYFFLTIASEAALNKCKDYLKLYHNELSEQIRLLGSEPEVLYPFPAFMKHWKDHCRFGFAMATIIIKVMLSEKDEVVNLEEIDLEDAEQLENLYPKFEKEEEFLRRMKVLAKYMIANGYL</sequence>
<dbReference type="Gene3D" id="3.90.1200.10">
    <property type="match status" value="1"/>
</dbReference>
<dbReference type="InterPro" id="IPR011009">
    <property type="entry name" value="Kinase-like_dom_sf"/>
</dbReference>
<comment type="caution">
    <text evidence="1">The sequence shown here is derived from an EMBL/GenBank/DDBJ whole genome shotgun (WGS) entry which is preliminary data.</text>
</comment>
<dbReference type="Pfam" id="PF02958">
    <property type="entry name" value="EcKL"/>
    <property type="match status" value="1"/>
</dbReference>